<gene>
    <name evidence="7" type="ORF">GQ671_05875</name>
</gene>
<comment type="subcellular location">
    <subcellularLocation>
        <location evidence="1">Membrane</location>
        <topology evidence="1">Multi-pass membrane protein</topology>
    </subcellularLocation>
</comment>
<comment type="caution">
    <text evidence="7">The sequence shown here is derived from an EMBL/GenBank/DDBJ whole genome shotgun (WGS) entry which is preliminary data.</text>
</comment>
<dbReference type="PANTHER" id="PTHR13929:SF0">
    <property type="entry name" value="UBIA PRENYLTRANSFERASE DOMAIN-CONTAINING PROTEIN 1"/>
    <property type="match status" value="1"/>
</dbReference>
<keyword evidence="2 7" id="KW-0808">Transferase</keyword>
<dbReference type="InterPro" id="IPR000537">
    <property type="entry name" value="UbiA_prenyltransferase"/>
</dbReference>
<dbReference type="EMBL" id="WUUK01000002">
    <property type="protein sequence ID" value="MXQ50793.1"/>
    <property type="molecule type" value="Genomic_DNA"/>
</dbReference>
<dbReference type="Proteomes" id="UP000436284">
    <property type="component" value="Unassembled WGS sequence"/>
</dbReference>
<reference evidence="7 8" key="1">
    <citation type="submission" date="2019-12" db="EMBL/GenBank/DDBJ databases">
        <title>Salinicoccus cyprini sp. nov., isolated from gastro-intestinal tract of mirror carp, Cyprinus carpio var. specularis, collected from Gobind Sagar Reservoir, Himachal Pradesh, India.</title>
        <authorList>
            <person name="Talwar C."/>
            <person name="Singh A.K."/>
            <person name="Lal R."/>
            <person name="Negi R.K."/>
        </authorList>
    </citation>
    <scope>NUCLEOTIDE SEQUENCE [LARGE SCALE GENOMIC DNA]</scope>
    <source>
        <strain evidence="7 8">J-82</strain>
    </source>
</reference>
<evidence type="ECO:0000256" key="5">
    <source>
        <dbReference type="ARBA" id="ARBA00023136"/>
    </source>
</evidence>
<feature type="transmembrane region" description="Helical" evidence="6">
    <location>
        <begin position="292"/>
        <end position="309"/>
    </location>
</feature>
<evidence type="ECO:0000256" key="2">
    <source>
        <dbReference type="ARBA" id="ARBA00022679"/>
    </source>
</evidence>
<name>A0A6N8TZ00_9STAP</name>
<dbReference type="GO" id="GO:0016020">
    <property type="term" value="C:membrane"/>
    <property type="evidence" value="ECO:0007669"/>
    <property type="project" value="UniProtKB-SubCell"/>
</dbReference>
<dbReference type="OrthoDB" id="2380496at2"/>
<sequence length="310" mass="34005">MEKQESFSLKGFGMLLRVVAVVTSSIATIISTVLPLAFGYDISKVDLFLLFLLLVVGALLVHGVLTHVFNDIVDFKSGTDQESPGMLSGGSRVLQNGVMSFNMMVRIGIAVTLLLLIAAALFIIFGQMELAILTIVGLWGAISYSLKPFRFAYRPFLGEWLSLFPSILLLGLAAPWLMLDSIPLWAWQNALINALWCMAWVMIHHVPDIKADRHATPTKQTTVVWAAKKFGMKAAPTPALLYLIIVGLLAISVIWDRPVAAVGTLLLLGYGIYMVLKIDVDNVEQVTAYEKVLLLLAMATAIWLGLFPTM</sequence>
<keyword evidence="8" id="KW-1185">Reference proteome</keyword>
<dbReference type="GO" id="GO:0004659">
    <property type="term" value="F:prenyltransferase activity"/>
    <property type="evidence" value="ECO:0007669"/>
    <property type="project" value="InterPro"/>
</dbReference>
<evidence type="ECO:0000313" key="7">
    <source>
        <dbReference type="EMBL" id="MXQ50793.1"/>
    </source>
</evidence>
<dbReference type="RefSeq" id="WP_160654094.1">
    <property type="nucleotide sequence ID" value="NZ_JBHRWU010000001.1"/>
</dbReference>
<proteinExistence type="predicted"/>
<evidence type="ECO:0000256" key="1">
    <source>
        <dbReference type="ARBA" id="ARBA00004141"/>
    </source>
</evidence>
<keyword evidence="5 6" id="KW-0472">Membrane</keyword>
<dbReference type="GO" id="GO:0042371">
    <property type="term" value="P:vitamin K biosynthetic process"/>
    <property type="evidence" value="ECO:0007669"/>
    <property type="project" value="TreeGrafter"/>
</dbReference>
<dbReference type="CDD" id="cd13962">
    <property type="entry name" value="PT_UbiA_UBIAD1"/>
    <property type="match status" value="1"/>
</dbReference>
<dbReference type="PANTHER" id="PTHR13929">
    <property type="entry name" value="1,4-DIHYDROXY-2-NAPHTHOATE OCTAPRENYLTRANSFERASE"/>
    <property type="match status" value="1"/>
</dbReference>
<organism evidence="7 8">
    <name type="scientific">Salinicoccus hispanicus</name>
    <dbReference type="NCBI Taxonomy" id="157225"/>
    <lineage>
        <taxon>Bacteria</taxon>
        <taxon>Bacillati</taxon>
        <taxon>Bacillota</taxon>
        <taxon>Bacilli</taxon>
        <taxon>Bacillales</taxon>
        <taxon>Staphylococcaceae</taxon>
        <taxon>Salinicoccus</taxon>
    </lineage>
</organism>
<dbReference type="GO" id="GO:0009234">
    <property type="term" value="P:menaquinone biosynthetic process"/>
    <property type="evidence" value="ECO:0007669"/>
    <property type="project" value="TreeGrafter"/>
</dbReference>
<dbReference type="InterPro" id="IPR026046">
    <property type="entry name" value="UBIAD1"/>
</dbReference>
<keyword evidence="3 6" id="KW-0812">Transmembrane</keyword>
<protein>
    <submittedName>
        <fullName evidence="7">Prenyltransferase</fullName>
    </submittedName>
</protein>
<evidence type="ECO:0000313" key="8">
    <source>
        <dbReference type="Proteomes" id="UP000436284"/>
    </source>
</evidence>
<feature type="transmembrane region" description="Helical" evidence="6">
    <location>
        <begin position="12"/>
        <end position="36"/>
    </location>
</feature>
<feature type="transmembrane region" description="Helical" evidence="6">
    <location>
        <begin position="158"/>
        <end position="178"/>
    </location>
</feature>
<dbReference type="AlphaFoldDB" id="A0A6N8TZ00"/>
<accession>A0A6N8TZ00</accession>
<feature type="transmembrane region" description="Helical" evidence="6">
    <location>
        <begin position="48"/>
        <end position="69"/>
    </location>
</feature>
<feature type="transmembrane region" description="Helical" evidence="6">
    <location>
        <begin position="239"/>
        <end position="255"/>
    </location>
</feature>
<feature type="transmembrane region" description="Helical" evidence="6">
    <location>
        <begin position="104"/>
        <end position="124"/>
    </location>
</feature>
<evidence type="ECO:0000256" key="4">
    <source>
        <dbReference type="ARBA" id="ARBA00022989"/>
    </source>
</evidence>
<feature type="transmembrane region" description="Helical" evidence="6">
    <location>
        <begin position="261"/>
        <end position="280"/>
    </location>
</feature>
<evidence type="ECO:0000256" key="6">
    <source>
        <dbReference type="SAM" id="Phobius"/>
    </source>
</evidence>
<dbReference type="Pfam" id="PF01040">
    <property type="entry name" value="UbiA"/>
    <property type="match status" value="1"/>
</dbReference>
<keyword evidence="4 6" id="KW-1133">Transmembrane helix</keyword>
<evidence type="ECO:0000256" key="3">
    <source>
        <dbReference type="ARBA" id="ARBA00022692"/>
    </source>
</evidence>
<feature type="transmembrane region" description="Helical" evidence="6">
    <location>
        <begin position="184"/>
        <end position="203"/>
    </location>
</feature>